<name>A0A9N9HAJ1_FUNMO</name>
<sequence>MPLPTIYSPITKLPPEIFAKICDNLSPENLLNLSKVCRKFDGYLCAPNSYSTQQIWKKSRLKFLPKKKMPPPKGMDEKRYVELLVGRDCQICKIKKQCNIYWEFGVRCCLKCFNEKTLKIDIIESQMMWKYPKELRDIFDIIPYYDGVDMKYYWMGQISFELYQYLSFLRNDLSNLQSWLNDKKHVFNSIMKYAEAAEENQYLYAWNFWKPWPSFKIPLRRRGSFSPHKSPFLFPYIIAKYLSKDESNTINNSHYDDSDELKKNKFAKPKKKKKTKYFRKHDNYQKGKNLKKKFAYKYG</sequence>
<dbReference type="SMART" id="SM00256">
    <property type="entry name" value="FBOX"/>
    <property type="match status" value="1"/>
</dbReference>
<dbReference type="EMBL" id="CAJVPP010005468">
    <property type="protein sequence ID" value="CAG8665653.1"/>
    <property type="molecule type" value="Genomic_DNA"/>
</dbReference>
<reference evidence="2" key="1">
    <citation type="submission" date="2021-06" db="EMBL/GenBank/DDBJ databases">
        <authorList>
            <person name="Kallberg Y."/>
            <person name="Tangrot J."/>
            <person name="Rosling A."/>
        </authorList>
    </citation>
    <scope>NUCLEOTIDE SEQUENCE</scope>
    <source>
        <strain evidence="2">87-6 pot B 2015</strain>
    </source>
</reference>
<dbReference type="PROSITE" id="PS50181">
    <property type="entry name" value="FBOX"/>
    <property type="match status" value="1"/>
</dbReference>
<proteinExistence type="predicted"/>
<dbReference type="SUPFAM" id="SSF81383">
    <property type="entry name" value="F-box domain"/>
    <property type="match status" value="1"/>
</dbReference>
<keyword evidence="3" id="KW-1185">Reference proteome</keyword>
<evidence type="ECO:0000259" key="1">
    <source>
        <dbReference type="PROSITE" id="PS50181"/>
    </source>
</evidence>
<evidence type="ECO:0000313" key="2">
    <source>
        <dbReference type="EMBL" id="CAG8665653.1"/>
    </source>
</evidence>
<protein>
    <submittedName>
        <fullName evidence="2">1766_t:CDS:1</fullName>
    </submittedName>
</protein>
<gene>
    <name evidence="2" type="ORF">FMOSSE_LOCUS12157</name>
</gene>
<evidence type="ECO:0000313" key="3">
    <source>
        <dbReference type="Proteomes" id="UP000789375"/>
    </source>
</evidence>
<dbReference type="Pfam" id="PF12937">
    <property type="entry name" value="F-box-like"/>
    <property type="match status" value="1"/>
</dbReference>
<accession>A0A9N9HAJ1</accession>
<comment type="caution">
    <text evidence="2">The sequence shown here is derived from an EMBL/GenBank/DDBJ whole genome shotgun (WGS) entry which is preliminary data.</text>
</comment>
<dbReference type="Proteomes" id="UP000789375">
    <property type="component" value="Unassembled WGS sequence"/>
</dbReference>
<dbReference type="InterPro" id="IPR001810">
    <property type="entry name" value="F-box_dom"/>
</dbReference>
<dbReference type="AlphaFoldDB" id="A0A9N9HAJ1"/>
<feature type="domain" description="F-box" evidence="1">
    <location>
        <begin position="7"/>
        <end position="59"/>
    </location>
</feature>
<organism evidence="2 3">
    <name type="scientific">Funneliformis mosseae</name>
    <name type="common">Endomycorrhizal fungus</name>
    <name type="synonym">Glomus mosseae</name>
    <dbReference type="NCBI Taxonomy" id="27381"/>
    <lineage>
        <taxon>Eukaryota</taxon>
        <taxon>Fungi</taxon>
        <taxon>Fungi incertae sedis</taxon>
        <taxon>Mucoromycota</taxon>
        <taxon>Glomeromycotina</taxon>
        <taxon>Glomeromycetes</taxon>
        <taxon>Glomerales</taxon>
        <taxon>Glomeraceae</taxon>
        <taxon>Funneliformis</taxon>
    </lineage>
</organism>
<dbReference type="Gene3D" id="1.20.1280.50">
    <property type="match status" value="1"/>
</dbReference>
<dbReference type="InterPro" id="IPR036047">
    <property type="entry name" value="F-box-like_dom_sf"/>
</dbReference>